<gene>
    <name evidence="2" type="ORF">JKP88DRAFT_287830</name>
</gene>
<feature type="compositionally biased region" description="Pro residues" evidence="1">
    <location>
        <begin position="20"/>
        <end position="68"/>
    </location>
</feature>
<proteinExistence type="predicted"/>
<feature type="region of interest" description="Disordered" evidence="1">
    <location>
        <begin position="1"/>
        <end position="90"/>
    </location>
</feature>
<feature type="compositionally biased region" description="Acidic residues" evidence="1">
    <location>
        <begin position="240"/>
        <end position="256"/>
    </location>
</feature>
<dbReference type="Proteomes" id="UP000664859">
    <property type="component" value="Unassembled WGS sequence"/>
</dbReference>
<keyword evidence="3" id="KW-1185">Reference proteome</keyword>
<feature type="compositionally biased region" description="Low complexity" evidence="1">
    <location>
        <begin position="1"/>
        <end position="19"/>
    </location>
</feature>
<accession>A0A836CJI4</accession>
<evidence type="ECO:0000313" key="2">
    <source>
        <dbReference type="EMBL" id="KAG5187809.1"/>
    </source>
</evidence>
<reference evidence="2" key="1">
    <citation type="submission" date="2021-02" db="EMBL/GenBank/DDBJ databases">
        <title>First Annotated Genome of the Yellow-green Alga Tribonema minus.</title>
        <authorList>
            <person name="Mahan K.M."/>
        </authorList>
    </citation>
    <scope>NUCLEOTIDE SEQUENCE</scope>
    <source>
        <strain evidence="2">UTEX B ZZ1240</strain>
    </source>
</reference>
<protein>
    <submittedName>
        <fullName evidence="2">Uncharacterized protein</fullName>
    </submittedName>
</protein>
<organism evidence="2 3">
    <name type="scientific">Tribonema minus</name>
    <dbReference type="NCBI Taxonomy" id="303371"/>
    <lineage>
        <taxon>Eukaryota</taxon>
        <taxon>Sar</taxon>
        <taxon>Stramenopiles</taxon>
        <taxon>Ochrophyta</taxon>
        <taxon>PX clade</taxon>
        <taxon>Xanthophyceae</taxon>
        <taxon>Tribonematales</taxon>
        <taxon>Tribonemataceae</taxon>
        <taxon>Tribonema</taxon>
    </lineage>
</organism>
<evidence type="ECO:0000256" key="1">
    <source>
        <dbReference type="SAM" id="MobiDB-lite"/>
    </source>
</evidence>
<name>A0A836CJI4_9STRA</name>
<evidence type="ECO:0000313" key="3">
    <source>
        <dbReference type="Proteomes" id="UP000664859"/>
    </source>
</evidence>
<sequence>MSAVDAAAAAAAAGAAAPGRAPPAPLLLALKPPPLPALPPPLPPLPPPPPPLPLPPPAPPLPLPPAPAPGATRRAPHQHRADGKGKAAGQMLRSAAEREEGAVDFDLVTYPQAFRLSKSASGDIVCHFKLRSDCLTKELNQWGGMRPTTADEEDAVSIASYYPPAVVLQKVDGEWPDLTKLDLVPRKVIKAEKLASMRRYLNSTDVQNRILRLEPELGRRHIRGGPNDDGSSTCGLSLFEENDEEESDESEGEEDTNAAAFRHTGMASTCRY</sequence>
<comment type="caution">
    <text evidence="2">The sequence shown here is derived from an EMBL/GenBank/DDBJ whole genome shotgun (WGS) entry which is preliminary data.</text>
</comment>
<dbReference type="EMBL" id="JAFCMP010000081">
    <property type="protein sequence ID" value="KAG5187809.1"/>
    <property type="molecule type" value="Genomic_DNA"/>
</dbReference>
<feature type="region of interest" description="Disordered" evidence="1">
    <location>
        <begin position="219"/>
        <end position="272"/>
    </location>
</feature>
<dbReference type="AlphaFoldDB" id="A0A836CJI4"/>